<dbReference type="SMART" id="SM00830">
    <property type="entry name" value="CM_2"/>
    <property type="match status" value="1"/>
</dbReference>
<evidence type="ECO:0000256" key="17">
    <source>
        <dbReference type="ARBA" id="ARBA00031520"/>
    </source>
</evidence>
<comment type="function">
    <text evidence="2">Catalyzes the Claisen rearrangement of chorismate to prephenate and the decarboxylation/dehydration of prephenate to phenylpyruvate.</text>
</comment>
<dbReference type="PROSITE" id="PS51168">
    <property type="entry name" value="CHORISMATE_MUT_2"/>
    <property type="match status" value="1"/>
</dbReference>
<comment type="pathway">
    <text evidence="4">Amino-acid biosynthesis; L-phenylalanine biosynthesis; phenylpyruvate from prephenate: step 1/1.</text>
</comment>
<dbReference type="Pfam" id="PF01842">
    <property type="entry name" value="ACT"/>
    <property type="match status" value="1"/>
</dbReference>
<evidence type="ECO:0000313" key="22">
    <source>
        <dbReference type="EMBL" id="MBY0757357.1"/>
    </source>
</evidence>
<dbReference type="PROSITE" id="PS51671">
    <property type="entry name" value="ACT"/>
    <property type="match status" value="1"/>
</dbReference>
<dbReference type="PROSITE" id="PS00857">
    <property type="entry name" value="PREPHENATE_DEHYDR_1"/>
    <property type="match status" value="1"/>
</dbReference>
<feature type="domain" description="ACT" evidence="21">
    <location>
        <begin position="296"/>
        <end position="371"/>
    </location>
</feature>
<evidence type="ECO:0000256" key="2">
    <source>
        <dbReference type="ARBA" id="ARBA00002364"/>
    </source>
</evidence>
<dbReference type="Pfam" id="PF00800">
    <property type="entry name" value="PDT"/>
    <property type="match status" value="1"/>
</dbReference>
<accession>A0ABS7L3D4</accession>
<keyword evidence="12" id="KW-0584">Phenylalanine biosynthesis</keyword>
<comment type="catalytic activity">
    <reaction evidence="18">
        <text>prephenate + H(+) = 3-phenylpyruvate + CO2 + H2O</text>
        <dbReference type="Rhea" id="RHEA:21648"/>
        <dbReference type="ChEBI" id="CHEBI:15377"/>
        <dbReference type="ChEBI" id="CHEBI:15378"/>
        <dbReference type="ChEBI" id="CHEBI:16526"/>
        <dbReference type="ChEBI" id="CHEBI:18005"/>
        <dbReference type="ChEBI" id="CHEBI:29934"/>
        <dbReference type="EC" id="4.2.1.51"/>
    </reaction>
</comment>
<evidence type="ECO:0000256" key="3">
    <source>
        <dbReference type="ARBA" id="ARBA00004496"/>
    </source>
</evidence>
<keyword evidence="9" id="KW-0963">Cytoplasm</keyword>
<evidence type="ECO:0000259" key="21">
    <source>
        <dbReference type="PROSITE" id="PS51671"/>
    </source>
</evidence>
<comment type="pathway">
    <text evidence="5">Metabolic intermediate biosynthesis; prephenate biosynthesis; prephenate from chorismate: step 1/1.</text>
</comment>
<dbReference type="InterPro" id="IPR002701">
    <property type="entry name" value="CM_II_prokaryot"/>
</dbReference>
<dbReference type="InterPro" id="IPR001086">
    <property type="entry name" value="Preph_deHydtase"/>
</dbReference>
<dbReference type="GO" id="GO:0004664">
    <property type="term" value="F:prephenate dehydratase activity"/>
    <property type="evidence" value="ECO:0007669"/>
    <property type="project" value="UniProtKB-EC"/>
</dbReference>
<dbReference type="PROSITE" id="PS51171">
    <property type="entry name" value="PREPHENATE_DEHYDR_3"/>
    <property type="match status" value="1"/>
</dbReference>
<dbReference type="PANTHER" id="PTHR21022">
    <property type="entry name" value="PREPHENATE DEHYDRATASE P PROTEIN"/>
    <property type="match status" value="1"/>
</dbReference>
<dbReference type="CDD" id="cd13631">
    <property type="entry name" value="PBP2_Ct-PDT_like"/>
    <property type="match status" value="1"/>
</dbReference>
<sequence>MDALEGYRKEIDDIDSEITRLFEKRMNVVLKVAEYKKANNLPIFHKGREDVVIKKNIDRLQNKDYAKEIEKFFNGMMEVSRELQGRKLNRAKDAFNVKERVISKEDIIGFPGLHGSFSEEALLKYFGEENKSVAYTEFEDVFIALKNGEINYGVLPVENSSTGGINEVHDLLVKYGFYIVGEESIKIDQHLIGVHGSEFNDIKEVYSHPQGFSQTSEFLKDYSDLKLIPYHNTATSAKLIKDLNDKSKAAIASSRAANIYDLDIIKEKINNVKNNCTRFIIIGKELLKEKEANKVSIVFSLEDKAGTLYRLLRHFAENDINMIRIESRPTKHDKWKYFLYIDFEGSLQNSEVIKALKLIEESSEYFKLLGWYKKRMDVK</sequence>
<dbReference type="NCBIfam" id="TIGR01805">
    <property type="entry name" value="CM_mono_grmpos"/>
    <property type="match status" value="1"/>
</dbReference>
<dbReference type="Proteomes" id="UP001299068">
    <property type="component" value="Unassembled WGS sequence"/>
</dbReference>
<dbReference type="SUPFAM" id="SSF55021">
    <property type="entry name" value="ACT-like"/>
    <property type="match status" value="1"/>
</dbReference>
<evidence type="ECO:0000256" key="4">
    <source>
        <dbReference type="ARBA" id="ARBA00004741"/>
    </source>
</evidence>
<evidence type="ECO:0000256" key="18">
    <source>
        <dbReference type="ARBA" id="ARBA00047848"/>
    </source>
</evidence>
<evidence type="ECO:0000256" key="7">
    <source>
        <dbReference type="ARBA" id="ARBA00014401"/>
    </source>
</evidence>
<evidence type="ECO:0000256" key="8">
    <source>
        <dbReference type="ARBA" id="ARBA00021872"/>
    </source>
</evidence>
<dbReference type="PIRSF" id="PIRSF001500">
    <property type="entry name" value="Chor_mut_pdt_Ppr"/>
    <property type="match status" value="1"/>
</dbReference>
<dbReference type="InterPro" id="IPR036979">
    <property type="entry name" value="CM_dom_sf"/>
</dbReference>
<evidence type="ECO:0000313" key="23">
    <source>
        <dbReference type="Proteomes" id="UP001299068"/>
    </source>
</evidence>
<evidence type="ECO:0000256" key="15">
    <source>
        <dbReference type="ARBA" id="ARBA00023268"/>
    </source>
</evidence>
<organism evidence="22 23">
    <name type="scientific">Clostridium sardiniense</name>
    <name type="common">Clostridium absonum</name>
    <dbReference type="NCBI Taxonomy" id="29369"/>
    <lineage>
        <taxon>Bacteria</taxon>
        <taxon>Bacillati</taxon>
        <taxon>Bacillota</taxon>
        <taxon>Clostridia</taxon>
        <taxon>Eubacteriales</taxon>
        <taxon>Clostridiaceae</taxon>
        <taxon>Clostridium</taxon>
    </lineage>
</organism>
<evidence type="ECO:0000256" key="9">
    <source>
        <dbReference type="ARBA" id="ARBA00022490"/>
    </source>
</evidence>
<evidence type="ECO:0000256" key="14">
    <source>
        <dbReference type="ARBA" id="ARBA00023239"/>
    </source>
</evidence>
<keyword evidence="23" id="KW-1185">Reference proteome</keyword>
<evidence type="ECO:0000256" key="13">
    <source>
        <dbReference type="ARBA" id="ARBA00023235"/>
    </source>
</evidence>
<dbReference type="SUPFAM" id="SSF53850">
    <property type="entry name" value="Periplasmic binding protein-like II"/>
    <property type="match status" value="1"/>
</dbReference>
<dbReference type="InterPro" id="IPR036263">
    <property type="entry name" value="Chorismate_II_sf"/>
</dbReference>
<dbReference type="Gene3D" id="1.20.59.10">
    <property type="entry name" value="Chorismate mutase"/>
    <property type="match status" value="1"/>
</dbReference>
<dbReference type="InterPro" id="IPR011279">
    <property type="entry name" value="Chorismate_mutase_GmP"/>
</dbReference>
<comment type="catalytic activity">
    <reaction evidence="1">
        <text>chorismate = prephenate</text>
        <dbReference type="Rhea" id="RHEA:13897"/>
        <dbReference type="ChEBI" id="CHEBI:29748"/>
        <dbReference type="ChEBI" id="CHEBI:29934"/>
        <dbReference type="EC" id="5.4.99.5"/>
    </reaction>
</comment>
<dbReference type="NCBIfam" id="NF008865">
    <property type="entry name" value="PRK11898.1"/>
    <property type="match status" value="1"/>
</dbReference>
<dbReference type="Gene3D" id="3.30.70.260">
    <property type="match status" value="1"/>
</dbReference>
<name>A0ABS7L3D4_CLOSR</name>
<evidence type="ECO:0000259" key="19">
    <source>
        <dbReference type="PROSITE" id="PS51168"/>
    </source>
</evidence>
<feature type="domain" description="Prephenate dehydratase" evidence="20">
    <location>
        <begin position="107"/>
        <end position="284"/>
    </location>
</feature>
<reference evidence="22 23" key="1">
    <citation type="journal article" date="2021" name="Cell Host Microbe">
        <title>in vivo commensal control of Clostridioides difficile virulence.</title>
        <authorList>
            <person name="Girinathan B.P."/>
            <person name="Dibenedetto N."/>
            <person name="Worley J.N."/>
            <person name="Peltier J."/>
            <person name="Arrieta-Ortiz M.L."/>
            <person name="Rupa Christinal Immanuel S."/>
            <person name="Lavin R."/>
            <person name="Delaney M.L."/>
            <person name="Cummins C."/>
            <person name="Hoffmann M."/>
            <person name="Luo Y."/>
            <person name="Gonzalez-Escalona N."/>
            <person name="Allard M."/>
            <person name="Onderdonk A.B."/>
            <person name="Gerber G.K."/>
            <person name="Sonenshein A.L."/>
            <person name="Baliga N."/>
            <person name="Dupuy B."/>
            <person name="Bry L."/>
        </authorList>
    </citation>
    <scope>NUCLEOTIDE SEQUENCE [LARGE SCALE GENOMIC DNA]</scope>
    <source>
        <strain evidence="22 23">DSM 599</strain>
    </source>
</reference>
<dbReference type="SUPFAM" id="SSF48600">
    <property type="entry name" value="Chorismate mutase II"/>
    <property type="match status" value="1"/>
</dbReference>
<keyword evidence="10" id="KW-0028">Amino-acid biosynthesis</keyword>
<evidence type="ECO:0000259" key="20">
    <source>
        <dbReference type="PROSITE" id="PS51171"/>
    </source>
</evidence>
<comment type="caution">
    <text evidence="22">The sequence shown here is derived from an EMBL/GenBank/DDBJ whole genome shotgun (WGS) entry which is preliminary data.</text>
</comment>
<dbReference type="InterPro" id="IPR002912">
    <property type="entry name" value="ACT_dom"/>
</dbReference>
<keyword evidence="11" id="KW-0057">Aromatic amino acid biosynthesis</keyword>
<dbReference type="EMBL" id="JAIKTU010000022">
    <property type="protein sequence ID" value="MBY0757357.1"/>
    <property type="molecule type" value="Genomic_DNA"/>
</dbReference>
<gene>
    <name evidence="22" type="primary">pheA</name>
    <name evidence="22" type="ORF">K5V21_18175</name>
</gene>
<evidence type="ECO:0000256" key="5">
    <source>
        <dbReference type="ARBA" id="ARBA00004817"/>
    </source>
</evidence>
<evidence type="ECO:0000256" key="1">
    <source>
        <dbReference type="ARBA" id="ARBA00000824"/>
    </source>
</evidence>
<dbReference type="InterPro" id="IPR008242">
    <property type="entry name" value="Chor_mutase/pphenate_deHydtase"/>
</dbReference>
<evidence type="ECO:0000256" key="10">
    <source>
        <dbReference type="ARBA" id="ARBA00022605"/>
    </source>
</evidence>
<feature type="domain" description="Chorismate mutase" evidence="19">
    <location>
        <begin position="1"/>
        <end position="88"/>
    </location>
</feature>
<evidence type="ECO:0000256" key="6">
    <source>
        <dbReference type="ARBA" id="ARBA00013147"/>
    </source>
</evidence>
<dbReference type="PANTHER" id="PTHR21022:SF19">
    <property type="entry name" value="PREPHENATE DEHYDRATASE-RELATED"/>
    <property type="match status" value="1"/>
</dbReference>
<keyword evidence="13" id="KW-0413">Isomerase</keyword>
<dbReference type="EC" id="4.2.1.51" evidence="6"/>
<evidence type="ECO:0000256" key="11">
    <source>
        <dbReference type="ARBA" id="ARBA00023141"/>
    </source>
</evidence>
<comment type="subcellular location">
    <subcellularLocation>
        <location evidence="3">Cytoplasm</location>
    </subcellularLocation>
</comment>
<protein>
    <recommendedName>
        <fullName evidence="7">Bifunctional chorismate mutase/prephenate dehydratase</fullName>
        <ecNumber evidence="6">4.2.1.51</ecNumber>
    </recommendedName>
    <alternativeName>
        <fullName evidence="17">Chorismate mutase-prephenate dehydratase</fullName>
    </alternativeName>
    <alternativeName>
        <fullName evidence="8">Prephenate dehydratase</fullName>
    </alternativeName>
    <alternativeName>
        <fullName evidence="16">p-protein</fullName>
    </alternativeName>
</protein>
<dbReference type="CDD" id="cd04905">
    <property type="entry name" value="ACT_CM-PDT"/>
    <property type="match status" value="1"/>
</dbReference>
<keyword evidence="15" id="KW-0511">Multifunctional enzyme</keyword>
<dbReference type="InterPro" id="IPR018528">
    <property type="entry name" value="Preph_deHydtase_CS"/>
</dbReference>
<keyword evidence="14 22" id="KW-0456">Lyase</keyword>
<dbReference type="Gene3D" id="3.40.190.10">
    <property type="entry name" value="Periplasmic binding protein-like II"/>
    <property type="match status" value="2"/>
</dbReference>
<dbReference type="Pfam" id="PF01817">
    <property type="entry name" value="CM_2"/>
    <property type="match status" value="1"/>
</dbReference>
<dbReference type="InterPro" id="IPR045865">
    <property type="entry name" value="ACT-like_dom_sf"/>
</dbReference>
<dbReference type="RefSeq" id="WP_221862454.1">
    <property type="nucleotide sequence ID" value="NZ_JAIKTU010000022.1"/>
</dbReference>
<evidence type="ECO:0000256" key="16">
    <source>
        <dbReference type="ARBA" id="ARBA00031175"/>
    </source>
</evidence>
<evidence type="ECO:0000256" key="12">
    <source>
        <dbReference type="ARBA" id="ARBA00023222"/>
    </source>
</evidence>
<proteinExistence type="predicted"/>